<feature type="compositionally biased region" description="Basic residues" evidence="1">
    <location>
        <begin position="29"/>
        <end position="84"/>
    </location>
</feature>
<evidence type="ECO:0000256" key="1">
    <source>
        <dbReference type="SAM" id="MobiDB-lite"/>
    </source>
</evidence>
<reference evidence="2" key="2">
    <citation type="journal article" date="2013" name="Mar. Genomics">
        <title>Expression of sulfatases in Rhodopirellula baltica and the diversity of sulfatases in the genus Rhodopirellula.</title>
        <authorList>
            <person name="Wegner C.E."/>
            <person name="Richter-Heitmann T."/>
            <person name="Klindworth A."/>
            <person name="Klockow C."/>
            <person name="Richter M."/>
            <person name="Achstetter T."/>
            <person name="Glockner F.O."/>
            <person name="Harder J."/>
        </authorList>
    </citation>
    <scope>NUCLEOTIDE SEQUENCE [LARGE SCALE GENOMIC DNA]</scope>
    <source>
        <strain evidence="2">6C</strain>
    </source>
</reference>
<feature type="region of interest" description="Disordered" evidence="1">
    <location>
        <begin position="14"/>
        <end position="136"/>
    </location>
</feature>
<feature type="region of interest" description="Disordered" evidence="1">
    <location>
        <begin position="900"/>
        <end position="919"/>
    </location>
</feature>
<comment type="caution">
    <text evidence="2">The sequence shown here is derived from an EMBL/GenBank/DDBJ whole genome shotgun (WGS) entry which is preliminary data.</text>
</comment>
<evidence type="ECO:0000313" key="3">
    <source>
        <dbReference type="Proteomes" id="UP000011529"/>
    </source>
</evidence>
<feature type="compositionally biased region" description="Basic residues" evidence="1">
    <location>
        <begin position="92"/>
        <end position="114"/>
    </location>
</feature>
<protein>
    <submittedName>
        <fullName evidence="2">Uncharacterized protein</fullName>
    </submittedName>
</protein>
<name>M2B062_9BACT</name>
<sequence length="1557" mass="175650">MTILRTGTNEKYAEGFEAAFGGGTPASKKTAKKTTKKAAKKASKKAKTQPAQSKKKSAKKSVKKAAKKSVKKAVKAKATTKKAVKKADQKNRSRSLSKRPRKSRSRNRLRRQKRRAECVLGSGRESQAFSRAPRHNRHVLHNDVAPAKRPAFQLSSVPLMPASPSREPNGNLPDHQLAAAAWSPPSQDVRTALQALIGYLNFSSGPAPTAVFSAWNQVHDEASGGDVLNGPPPFLIMRDWLEEAAQSLQKSSPAFANVDRALGLINLLWSGLLPAYLDFHRDLLFHQPPELLFNGFFLGRCAEVMVQQIGEDESIGSVDDESARLRQIIGTLNDYVGYRPVAVLENRACQPYAHEFVRPIPQMVQGAGITAGPYRELIERAVRAIEEAPEDILRSAAMDPNQLRELCLDPRAYDFDHPVNRRPNYHFGGWDEHAIDADGRYDRFILRSVTLDSLLARVNETPELPRDELLEEAASVLAGTMLMASGISGWGPGCYSSDVTLRSLMVPIANFRDEFYNWRISQIGGEHGQRLLDEVKTRHQAFGAARQNLNAALARRRAIQLQHVQLARIYARLGYPDSATKQADVVPATSARLMCRIDCGMTLGLRALRTDRFPDAVEVPEQTFDLIRRAIECGALMDPWDILGFTGNFSLYPGIENSIHDSRLDELLYIIENLFGYIARVWSEAAARDDEAAYERMDRQYREVAQWWRTFAAHTVESVEATDPWESYESARLVAQALRLWHRGGAQRGDIAFWAPHADLFDSPRAYMLVISALLERKDFIPAQALLIHWLCQADRVGLRSGANSLPRLTERWLLQLRDHMREDSYELWPRVNKFFDYLEANAESFWSAPRFEVGDDEPRDRHRDNWEQELAEANEDPFGSPEEDEEAGLFDAAYENVSYRDTTDDGNEGSIFDTSSDSSSVDELEAEVKRLASRLDFLQSLARMWAVGADVALTEIHAATESTDPADSPAPQRRQQQIEALSAWARRAVANRIGLLELLGDVRAYKIKPAGTDKDSMRIYDRRRVLRDSLMERVITTAVEMADARRLIASALGALQGKLPEDVGEEFAEDDAGAIELFSALIAGDSERARERFPTFIEAVLNRSLLYIPLSRGGDPVKIYVTRLRERVLRHLLHWLPRRGLFAETCRLIETARQMEQRHPIGAGAVTEFDGLYRAGYRSLVGSIAEAVLHATAGEPPSPAPAEPQSATRELSVTDQDAIADRLIPLLERLTETMLGSWLAHSQTLRLSPLEAVSDPAKWERLVEFIKLYGDPIFTQGFLQLSNVRAVLHQDVSSWLERAMTDGDDLLEDTQLFRDLEIGKIKINEASRWITLVFESLLDHHAEYQDYNSTTTQSDRGELIYTFLDFLRLRTRYERVAWNLKPIMWTHEVLVRMGLDQTSLGWRESLNERIAAEAELYVQKLRELQRRHSMRMPTIADRIEERFVQPMTIDRMRSLVEPAMSDAEADRFSAAFEQLEAEANELSRTPVGVGLDLPPWLSALEDEVEKIGKRNLISEIDPQELMTIPVSPLTLDELKTQLATAQTQGRRLPHMRRRKS</sequence>
<reference evidence="2" key="1">
    <citation type="submission" date="2012-11" db="EMBL/GenBank/DDBJ databases">
        <title>Permanent draft genomes of Rhodopirellula europaea strain SH398 and 6C.</title>
        <authorList>
            <person name="Richter M."/>
            <person name="Richter-Heitmann T."/>
            <person name="Frank C."/>
            <person name="Harder J."/>
            <person name="Glockner F.O."/>
        </authorList>
    </citation>
    <scope>NUCLEOTIDE SEQUENCE</scope>
    <source>
        <strain evidence="2">6C</strain>
    </source>
</reference>
<evidence type="ECO:0000313" key="2">
    <source>
        <dbReference type="EMBL" id="EMB15609.1"/>
    </source>
</evidence>
<dbReference type="Proteomes" id="UP000011529">
    <property type="component" value="Unassembled WGS sequence"/>
</dbReference>
<dbReference type="PATRIC" id="fig|1263867.3.peg.3956"/>
<proteinExistence type="predicted"/>
<keyword evidence="3" id="KW-1185">Reference proteome</keyword>
<gene>
    <name evidence="2" type="ORF">RE6C_03698</name>
</gene>
<accession>M2B062</accession>
<organism evidence="2 3">
    <name type="scientific">Rhodopirellula europaea 6C</name>
    <dbReference type="NCBI Taxonomy" id="1263867"/>
    <lineage>
        <taxon>Bacteria</taxon>
        <taxon>Pseudomonadati</taxon>
        <taxon>Planctomycetota</taxon>
        <taxon>Planctomycetia</taxon>
        <taxon>Pirellulales</taxon>
        <taxon>Pirellulaceae</taxon>
        <taxon>Rhodopirellula</taxon>
    </lineage>
</organism>
<dbReference type="EMBL" id="ANMO01000168">
    <property type="protein sequence ID" value="EMB15609.1"/>
    <property type="molecule type" value="Genomic_DNA"/>
</dbReference>